<evidence type="ECO:0000256" key="12">
    <source>
        <dbReference type="ARBA" id="ARBA00032932"/>
    </source>
</evidence>
<evidence type="ECO:0000256" key="9">
    <source>
        <dbReference type="ARBA" id="ARBA00023136"/>
    </source>
</evidence>
<dbReference type="PATRIC" id="fig|1618411.3.peg.366"/>
<dbReference type="GO" id="GO:0050380">
    <property type="term" value="F:undecaprenyl-diphosphatase activity"/>
    <property type="evidence" value="ECO:0007669"/>
    <property type="project" value="UniProtKB-UniRule"/>
</dbReference>
<organism evidence="15 16">
    <name type="scientific">Candidatus Curtissbacteria bacterium GW2011_GWA2_41_24</name>
    <dbReference type="NCBI Taxonomy" id="1618411"/>
    <lineage>
        <taxon>Bacteria</taxon>
        <taxon>Candidatus Curtissiibacteriota</taxon>
    </lineage>
</organism>
<keyword evidence="8 14" id="KW-1133">Transmembrane helix</keyword>
<evidence type="ECO:0000256" key="3">
    <source>
        <dbReference type="ARBA" id="ARBA00012374"/>
    </source>
</evidence>
<feature type="transmembrane region" description="Helical" evidence="14">
    <location>
        <begin position="207"/>
        <end position="226"/>
    </location>
</feature>
<evidence type="ECO:0000256" key="1">
    <source>
        <dbReference type="ARBA" id="ARBA00004651"/>
    </source>
</evidence>
<keyword evidence="6 14" id="KW-0812">Transmembrane</keyword>
<dbReference type="NCBIfam" id="TIGR00753">
    <property type="entry name" value="undec_PP_bacA"/>
    <property type="match status" value="1"/>
</dbReference>
<evidence type="ECO:0000256" key="10">
    <source>
        <dbReference type="ARBA" id="ARBA00023251"/>
    </source>
</evidence>
<dbReference type="GO" id="GO:0046677">
    <property type="term" value="P:response to antibiotic"/>
    <property type="evidence" value="ECO:0007669"/>
    <property type="project" value="UniProtKB-UniRule"/>
</dbReference>
<evidence type="ECO:0000313" key="15">
    <source>
        <dbReference type="EMBL" id="KKS04663.1"/>
    </source>
</evidence>
<dbReference type="EC" id="3.6.1.27" evidence="3 14"/>
<comment type="caution">
    <text evidence="15">The sequence shown here is derived from an EMBL/GenBank/DDBJ whole genome shotgun (WGS) entry which is preliminary data.</text>
</comment>
<feature type="transmembrane region" description="Helical" evidence="14">
    <location>
        <begin position="105"/>
        <end position="124"/>
    </location>
</feature>
<keyword evidence="9 14" id="KW-0472">Membrane</keyword>
<keyword evidence="14" id="KW-0573">Peptidoglycan synthesis</keyword>
<evidence type="ECO:0000256" key="8">
    <source>
        <dbReference type="ARBA" id="ARBA00022989"/>
    </source>
</evidence>
<dbReference type="Proteomes" id="UP000034493">
    <property type="component" value="Unassembled WGS sequence"/>
</dbReference>
<keyword evidence="5 14" id="KW-1003">Cell membrane</keyword>
<comment type="subcellular location">
    <subcellularLocation>
        <location evidence="1 14">Cell membrane</location>
        <topology evidence="1 14">Multi-pass membrane protein</topology>
    </subcellularLocation>
</comment>
<dbReference type="GO" id="GO:0071555">
    <property type="term" value="P:cell wall organization"/>
    <property type="evidence" value="ECO:0007669"/>
    <property type="project" value="UniProtKB-KW"/>
</dbReference>
<keyword evidence="7 14" id="KW-0378">Hydrolase</keyword>
<dbReference type="GO" id="GO:0009252">
    <property type="term" value="P:peptidoglycan biosynthetic process"/>
    <property type="evidence" value="ECO:0007669"/>
    <property type="project" value="UniProtKB-KW"/>
</dbReference>
<accession>A0A0G0YW57</accession>
<feature type="transmembrane region" description="Helical" evidence="14">
    <location>
        <begin position="75"/>
        <end position="93"/>
    </location>
</feature>
<comment type="similarity">
    <text evidence="2 14">Belongs to the UppP family.</text>
</comment>
<evidence type="ECO:0000256" key="4">
    <source>
        <dbReference type="ARBA" id="ARBA00021581"/>
    </source>
</evidence>
<dbReference type="PANTHER" id="PTHR30622">
    <property type="entry name" value="UNDECAPRENYL-DIPHOSPHATASE"/>
    <property type="match status" value="1"/>
</dbReference>
<dbReference type="EMBL" id="LCBC01000004">
    <property type="protein sequence ID" value="KKS04663.1"/>
    <property type="molecule type" value="Genomic_DNA"/>
</dbReference>
<evidence type="ECO:0000256" key="13">
    <source>
        <dbReference type="ARBA" id="ARBA00047594"/>
    </source>
</evidence>
<protein>
    <recommendedName>
        <fullName evidence="4 14">Undecaprenyl-diphosphatase</fullName>
        <ecNumber evidence="3 14">3.6.1.27</ecNumber>
    </recommendedName>
    <alternativeName>
        <fullName evidence="12 14">Bacitracin resistance protein</fullName>
    </alternativeName>
    <alternativeName>
        <fullName evidence="11 14">Undecaprenyl pyrophosphate phosphatase</fullName>
    </alternativeName>
</protein>
<keyword evidence="14" id="KW-0961">Cell wall biogenesis/degradation</keyword>
<evidence type="ECO:0000256" key="14">
    <source>
        <dbReference type="HAMAP-Rule" id="MF_01006"/>
    </source>
</evidence>
<keyword evidence="10 14" id="KW-0046">Antibiotic resistance</keyword>
<keyword evidence="14" id="KW-0133">Cell shape</keyword>
<sequence length="260" mass="28787">MTYLLAILAGALQGLTEFLPISSTGHLIIFENIFRISQKDFGLAFDASLHLGTLLAVLIFFWKDYLQILRSKNQLLFKLAIGTAPAVFFGLLFESQIDSSLRQIWIVGVALILFSAVFILAEKLGKQTRFKDHTTLLDALIIGVFQSIALIPGVSRSGSTISAGLFLNLKREEAAKFAFMLSGPVIFGAGAKKFFEVVSTSTLRGSDLNFFLIGMATSAIFGYLTIKYFLKYLSTRTLYPFVFYRVAIGLILLVFSFLSQ</sequence>
<dbReference type="Pfam" id="PF02673">
    <property type="entry name" value="BacA"/>
    <property type="match status" value="1"/>
</dbReference>
<comment type="catalytic activity">
    <reaction evidence="13 14">
        <text>di-trans,octa-cis-undecaprenyl diphosphate + H2O = di-trans,octa-cis-undecaprenyl phosphate + phosphate + H(+)</text>
        <dbReference type="Rhea" id="RHEA:28094"/>
        <dbReference type="ChEBI" id="CHEBI:15377"/>
        <dbReference type="ChEBI" id="CHEBI:15378"/>
        <dbReference type="ChEBI" id="CHEBI:43474"/>
        <dbReference type="ChEBI" id="CHEBI:58405"/>
        <dbReference type="ChEBI" id="CHEBI:60392"/>
        <dbReference type="EC" id="3.6.1.27"/>
    </reaction>
</comment>
<dbReference type="HAMAP" id="MF_01006">
    <property type="entry name" value="Undec_diphosphatase"/>
    <property type="match status" value="1"/>
</dbReference>
<dbReference type="GO" id="GO:0005886">
    <property type="term" value="C:plasma membrane"/>
    <property type="evidence" value="ECO:0007669"/>
    <property type="project" value="UniProtKB-SubCell"/>
</dbReference>
<dbReference type="InterPro" id="IPR003824">
    <property type="entry name" value="UppP"/>
</dbReference>
<evidence type="ECO:0000256" key="5">
    <source>
        <dbReference type="ARBA" id="ARBA00022475"/>
    </source>
</evidence>
<evidence type="ECO:0000256" key="7">
    <source>
        <dbReference type="ARBA" id="ARBA00022801"/>
    </source>
</evidence>
<feature type="transmembrane region" description="Helical" evidence="14">
    <location>
        <begin position="238"/>
        <end position="258"/>
    </location>
</feature>
<proteinExistence type="inferred from homology"/>
<reference evidence="15 16" key="1">
    <citation type="journal article" date="2015" name="Nature">
        <title>rRNA introns, odd ribosomes, and small enigmatic genomes across a large radiation of phyla.</title>
        <authorList>
            <person name="Brown C.T."/>
            <person name="Hug L.A."/>
            <person name="Thomas B.C."/>
            <person name="Sharon I."/>
            <person name="Castelle C.J."/>
            <person name="Singh A."/>
            <person name="Wilkins M.J."/>
            <person name="Williams K.H."/>
            <person name="Banfield J.F."/>
        </authorList>
    </citation>
    <scope>NUCLEOTIDE SEQUENCE [LARGE SCALE GENOMIC DNA]</scope>
</reference>
<comment type="miscellaneous">
    <text evidence="14">Bacitracin is thought to be involved in the inhibition of peptidoglycan synthesis by sequestering undecaprenyl diphosphate, thereby reducing the pool of lipid carrier available.</text>
</comment>
<evidence type="ECO:0000313" key="16">
    <source>
        <dbReference type="Proteomes" id="UP000034493"/>
    </source>
</evidence>
<dbReference type="PANTHER" id="PTHR30622:SF4">
    <property type="entry name" value="UNDECAPRENYL-DIPHOSPHATASE"/>
    <property type="match status" value="1"/>
</dbReference>
<comment type="function">
    <text evidence="14">Catalyzes the dephosphorylation of undecaprenyl diphosphate (UPP). Confers resistance to bacitracin.</text>
</comment>
<evidence type="ECO:0000256" key="2">
    <source>
        <dbReference type="ARBA" id="ARBA00010621"/>
    </source>
</evidence>
<dbReference type="GO" id="GO:0008360">
    <property type="term" value="P:regulation of cell shape"/>
    <property type="evidence" value="ECO:0007669"/>
    <property type="project" value="UniProtKB-KW"/>
</dbReference>
<evidence type="ECO:0000256" key="11">
    <source>
        <dbReference type="ARBA" id="ARBA00032707"/>
    </source>
</evidence>
<feature type="transmembrane region" description="Helical" evidence="14">
    <location>
        <begin position="43"/>
        <end position="63"/>
    </location>
</feature>
<gene>
    <name evidence="14" type="primary">uppP</name>
    <name evidence="15" type="ORF">UU56_C0004G0064</name>
</gene>
<evidence type="ECO:0000256" key="6">
    <source>
        <dbReference type="ARBA" id="ARBA00022692"/>
    </source>
</evidence>
<dbReference type="AlphaFoldDB" id="A0A0G0YW57"/>
<name>A0A0G0YW57_9BACT</name>